<name>A0ACC0G9U9_9ERIC</name>
<gene>
    <name evidence="1" type="ORF">LOK49_LG10G00503</name>
</gene>
<proteinExistence type="predicted"/>
<comment type="caution">
    <text evidence="1">The sequence shown here is derived from an EMBL/GenBank/DDBJ whole genome shotgun (WGS) entry which is preliminary data.</text>
</comment>
<dbReference type="EMBL" id="CM045767">
    <property type="protein sequence ID" value="KAI7997283.1"/>
    <property type="molecule type" value="Genomic_DNA"/>
</dbReference>
<accession>A0ACC0G9U9</accession>
<evidence type="ECO:0000313" key="2">
    <source>
        <dbReference type="Proteomes" id="UP001060215"/>
    </source>
</evidence>
<sequence>MSADGSRIVSNMHQLYEGEYAADLGCCFMGFPESGSADVGLCLICINSKLCCMLLFGLQYAIAQRPSGRRLLRNAAAVCTGLV</sequence>
<reference evidence="1 2" key="1">
    <citation type="journal article" date="2022" name="Plant J.">
        <title>Chromosome-level genome of Camellia lanceoleosa provides a valuable resource for understanding genome evolution and self-incompatibility.</title>
        <authorList>
            <person name="Gong W."/>
            <person name="Xiao S."/>
            <person name="Wang L."/>
            <person name="Liao Z."/>
            <person name="Chang Y."/>
            <person name="Mo W."/>
            <person name="Hu G."/>
            <person name="Li W."/>
            <person name="Zhao G."/>
            <person name="Zhu H."/>
            <person name="Hu X."/>
            <person name="Ji K."/>
            <person name="Xiang X."/>
            <person name="Song Q."/>
            <person name="Yuan D."/>
            <person name="Jin S."/>
            <person name="Zhang L."/>
        </authorList>
    </citation>
    <scope>NUCLEOTIDE SEQUENCE [LARGE SCALE GENOMIC DNA]</scope>
    <source>
        <strain evidence="1">SQ_2022a</strain>
    </source>
</reference>
<protein>
    <submittedName>
        <fullName evidence="1">Uncharacterized protein</fullName>
    </submittedName>
</protein>
<keyword evidence="2" id="KW-1185">Reference proteome</keyword>
<organism evidence="1 2">
    <name type="scientific">Camellia lanceoleosa</name>
    <dbReference type="NCBI Taxonomy" id="1840588"/>
    <lineage>
        <taxon>Eukaryota</taxon>
        <taxon>Viridiplantae</taxon>
        <taxon>Streptophyta</taxon>
        <taxon>Embryophyta</taxon>
        <taxon>Tracheophyta</taxon>
        <taxon>Spermatophyta</taxon>
        <taxon>Magnoliopsida</taxon>
        <taxon>eudicotyledons</taxon>
        <taxon>Gunneridae</taxon>
        <taxon>Pentapetalae</taxon>
        <taxon>asterids</taxon>
        <taxon>Ericales</taxon>
        <taxon>Theaceae</taxon>
        <taxon>Camellia</taxon>
    </lineage>
</organism>
<evidence type="ECO:0000313" key="1">
    <source>
        <dbReference type="EMBL" id="KAI7997283.1"/>
    </source>
</evidence>
<dbReference type="Proteomes" id="UP001060215">
    <property type="component" value="Chromosome 10"/>
</dbReference>